<dbReference type="AlphaFoldDB" id="A0A327QMT5"/>
<dbReference type="EMBL" id="QLLL01000004">
    <property type="protein sequence ID" value="RAJ05185.1"/>
    <property type="molecule type" value="Genomic_DNA"/>
</dbReference>
<dbReference type="PANTHER" id="PTHR43133">
    <property type="entry name" value="RNA POLYMERASE ECF-TYPE SIGMA FACTO"/>
    <property type="match status" value="1"/>
</dbReference>
<dbReference type="OrthoDB" id="9150024at2"/>
<sequence>MDAAALWIEMKNGDQQAFMEIYNSYYQALYSFGCRIHAHPQLVKDSIHEVFCEVWAGRQSLPTVQQPLSYLFTYLKRKILKEVKVSAITTGEVTAAEGIEQSYEEMIVRAEHDAEMQYKLHNFMRQLSVTQQAILRLKYYENLNYEQIAQQLQLQPRTVYNKLYEALKLMRKSLRVLVLLAPLNFF</sequence>
<keyword evidence="7" id="KW-1185">Reference proteome</keyword>
<dbReference type="Gene3D" id="1.10.10.10">
    <property type="entry name" value="Winged helix-like DNA-binding domain superfamily/Winged helix DNA-binding domain"/>
    <property type="match status" value="1"/>
</dbReference>
<evidence type="ECO:0000259" key="5">
    <source>
        <dbReference type="Pfam" id="PF08281"/>
    </source>
</evidence>
<dbReference type="RefSeq" id="WP_111597795.1">
    <property type="nucleotide sequence ID" value="NZ_QLLL01000004.1"/>
</dbReference>
<dbReference type="InterPro" id="IPR036388">
    <property type="entry name" value="WH-like_DNA-bd_sf"/>
</dbReference>
<evidence type="ECO:0000256" key="3">
    <source>
        <dbReference type="ARBA" id="ARBA00023082"/>
    </source>
</evidence>
<evidence type="ECO:0000256" key="2">
    <source>
        <dbReference type="ARBA" id="ARBA00023015"/>
    </source>
</evidence>
<feature type="domain" description="RNA polymerase sigma factor 70 region 4 type 2" evidence="5">
    <location>
        <begin position="119"/>
        <end position="170"/>
    </location>
</feature>
<accession>A0A327QMT5</accession>
<evidence type="ECO:0000256" key="1">
    <source>
        <dbReference type="ARBA" id="ARBA00010641"/>
    </source>
</evidence>
<dbReference type="SUPFAM" id="SSF88946">
    <property type="entry name" value="Sigma2 domain of RNA polymerase sigma factors"/>
    <property type="match status" value="1"/>
</dbReference>
<reference evidence="6 7" key="1">
    <citation type="submission" date="2018-06" db="EMBL/GenBank/DDBJ databases">
        <title>Genomic Encyclopedia of Archaeal and Bacterial Type Strains, Phase II (KMG-II): from individual species to whole genera.</title>
        <authorList>
            <person name="Goeker M."/>
        </authorList>
    </citation>
    <scope>NUCLEOTIDE SEQUENCE [LARGE SCALE GENOMIC DNA]</scope>
    <source>
        <strain evidence="6 7">DSM 23857</strain>
    </source>
</reference>
<protein>
    <submittedName>
        <fullName evidence="6">RNA polymerase sigma factor (Sigma-70 family)</fullName>
    </submittedName>
</protein>
<dbReference type="SUPFAM" id="SSF88659">
    <property type="entry name" value="Sigma3 and sigma4 domains of RNA polymerase sigma factors"/>
    <property type="match status" value="1"/>
</dbReference>
<evidence type="ECO:0000313" key="7">
    <source>
        <dbReference type="Proteomes" id="UP000249547"/>
    </source>
</evidence>
<dbReference type="GO" id="GO:0003677">
    <property type="term" value="F:DNA binding"/>
    <property type="evidence" value="ECO:0007669"/>
    <property type="project" value="InterPro"/>
</dbReference>
<dbReference type="GO" id="GO:0006352">
    <property type="term" value="P:DNA-templated transcription initiation"/>
    <property type="evidence" value="ECO:0007669"/>
    <property type="project" value="InterPro"/>
</dbReference>
<name>A0A327QMT5_9BACT</name>
<comment type="caution">
    <text evidence="6">The sequence shown here is derived from an EMBL/GenBank/DDBJ whole genome shotgun (WGS) entry which is preliminary data.</text>
</comment>
<dbReference type="InterPro" id="IPR013325">
    <property type="entry name" value="RNA_pol_sigma_r2"/>
</dbReference>
<dbReference type="InterPro" id="IPR013249">
    <property type="entry name" value="RNA_pol_sigma70_r4_t2"/>
</dbReference>
<keyword evidence="4" id="KW-0804">Transcription</keyword>
<dbReference type="InterPro" id="IPR013324">
    <property type="entry name" value="RNA_pol_sigma_r3/r4-like"/>
</dbReference>
<keyword evidence="3" id="KW-0731">Sigma factor</keyword>
<dbReference type="InterPro" id="IPR014284">
    <property type="entry name" value="RNA_pol_sigma-70_dom"/>
</dbReference>
<dbReference type="Gene3D" id="1.10.1740.10">
    <property type="match status" value="1"/>
</dbReference>
<dbReference type="Pfam" id="PF08281">
    <property type="entry name" value="Sigma70_r4_2"/>
    <property type="match status" value="1"/>
</dbReference>
<dbReference type="Proteomes" id="UP000249547">
    <property type="component" value="Unassembled WGS sequence"/>
</dbReference>
<keyword evidence="2" id="KW-0805">Transcription regulation</keyword>
<dbReference type="NCBIfam" id="TIGR02937">
    <property type="entry name" value="sigma70-ECF"/>
    <property type="match status" value="1"/>
</dbReference>
<evidence type="ECO:0000313" key="6">
    <source>
        <dbReference type="EMBL" id="RAJ05185.1"/>
    </source>
</evidence>
<organism evidence="6 7">
    <name type="scientific">Chitinophaga skermanii</name>
    <dbReference type="NCBI Taxonomy" id="331697"/>
    <lineage>
        <taxon>Bacteria</taxon>
        <taxon>Pseudomonadati</taxon>
        <taxon>Bacteroidota</taxon>
        <taxon>Chitinophagia</taxon>
        <taxon>Chitinophagales</taxon>
        <taxon>Chitinophagaceae</taxon>
        <taxon>Chitinophaga</taxon>
    </lineage>
</organism>
<dbReference type="PANTHER" id="PTHR43133:SF46">
    <property type="entry name" value="RNA POLYMERASE SIGMA-70 FACTOR ECF SUBFAMILY"/>
    <property type="match status" value="1"/>
</dbReference>
<proteinExistence type="inferred from homology"/>
<dbReference type="InterPro" id="IPR039425">
    <property type="entry name" value="RNA_pol_sigma-70-like"/>
</dbReference>
<dbReference type="GO" id="GO:0016987">
    <property type="term" value="F:sigma factor activity"/>
    <property type="evidence" value="ECO:0007669"/>
    <property type="project" value="UniProtKB-KW"/>
</dbReference>
<gene>
    <name evidence="6" type="ORF">LX64_02339</name>
</gene>
<evidence type="ECO:0000256" key="4">
    <source>
        <dbReference type="ARBA" id="ARBA00023163"/>
    </source>
</evidence>
<comment type="similarity">
    <text evidence="1">Belongs to the sigma-70 factor family. ECF subfamily.</text>
</comment>